<keyword evidence="1" id="KW-1133">Transmembrane helix</keyword>
<organism evidence="2 3">
    <name type="scientific">Flavobacterium kingsejongi</name>
    <dbReference type="NCBI Taxonomy" id="1678728"/>
    <lineage>
        <taxon>Bacteria</taxon>
        <taxon>Pseudomonadati</taxon>
        <taxon>Bacteroidota</taxon>
        <taxon>Flavobacteriia</taxon>
        <taxon>Flavobacteriales</taxon>
        <taxon>Flavobacteriaceae</taxon>
        <taxon>Flavobacterium</taxon>
    </lineage>
</organism>
<name>A0A2S1LLG4_9FLAO</name>
<feature type="transmembrane region" description="Helical" evidence="1">
    <location>
        <begin position="44"/>
        <end position="61"/>
    </location>
</feature>
<proteinExistence type="predicted"/>
<accession>A0A2S1LLG4</accession>
<reference evidence="2 3" key="1">
    <citation type="submission" date="2017-04" db="EMBL/GenBank/DDBJ databases">
        <title>Complete genome sequence of Flavobacterium kingsejong AJ004.</title>
        <authorList>
            <person name="Lee P.C."/>
        </authorList>
    </citation>
    <scope>NUCLEOTIDE SEQUENCE [LARGE SCALE GENOMIC DNA]</scope>
    <source>
        <strain evidence="2 3">AJ004</strain>
    </source>
</reference>
<keyword evidence="1" id="KW-0472">Membrane</keyword>
<dbReference type="AlphaFoldDB" id="A0A2S1LLG4"/>
<dbReference type="Proteomes" id="UP000244677">
    <property type="component" value="Chromosome"/>
</dbReference>
<keyword evidence="1" id="KW-0812">Transmembrane</keyword>
<protein>
    <submittedName>
        <fullName evidence="2">Uncharacterized protein</fullName>
    </submittedName>
</protein>
<evidence type="ECO:0000313" key="2">
    <source>
        <dbReference type="EMBL" id="AWG24559.1"/>
    </source>
</evidence>
<evidence type="ECO:0000256" key="1">
    <source>
        <dbReference type="SAM" id="Phobius"/>
    </source>
</evidence>
<sequence length="327" mass="37971">MQTNPQYSDNPEIDLTQISRMMGRLSDRFAGWIYKCMLFVKRNIVALILLLIIGLVAGYFMDREKTAYNQDIIVKPNFKSTDYLYAKINLLDSKIRENDTVFFKKIGVLQSSKIISIKIEPIVDVYDFVEDNPQNLEVLKLMADGNDIKKVLVDKNTSKNYKNHLIRIQTKDRISHSDFIQPILEYLNESVFYKEIQTISIQNLKTEIAQNDITIAQIDGILNSYSIAGPNKASDKLMYYNENTQLSEVLKNKENLVKENGKAKIELLSSDEIVKENNSTLNQKNNTRIYRERIIILPIVLICIFLLACYSIAFYKRQRVKFENRLL</sequence>
<gene>
    <name evidence="2" type="ORF">FK004_04615</name>
</gene>
<evidence type="ECO:0000313" key="3">
    <source>
        <dbReference type="Proteomes" id="UP000244677"/>
    </source>
</evidence>
<dbReference type="EMBL" id="CP020919">
    <property type="protein sequence ID" value="AWG24559.1"/>
    <property type="molecule type" value="Genomic_DNA"/>
</dbReference>
<dbReference type="KEGG" id="fki:FK004_04615"/>
<dbReference type="OrthoDB" id="1452530at2"/>
<dbReference type="RefSeq" id="WP_108736196.1">
    <property type="nucleotide sequence ID" value="NZ_CP020919.1"/>
</dbReference>
<feature type="transmembrane region" description="Helical" evidence="1">
    <location>
        <begin position="294"/>
        <end position="315"/>
    </location>
</feature>
<keyword evidence="3" id="KW-1185">Reference proteome</keyword>